<dbReference type="EMBL" id="CP059674">
    <property type="protein sequence ID" value="QMT98532.1"/>
    <property type="molecule type" value="Genomic_DNA"/>
</dbReference>
<evidence type="ECO:0000313" key="14">
    <source>
        <dbReference type="Proteomes" id="UP000514704"/>
    </source>
</evidence>
<feature type="transmembrane region" description="Helical" evidence="10">
    <location>
        <begin position="270"/>
        <end position="297"/>
    </location>
</feature>
<dbReference type="GO" id="GO:0005886">
    <property type="term" value="C:plasma membrane"/>
    <property type="evidence" value="ECO:0007669"/>
    <property type="project" value="UniProtKB-SubCell"/>
</dbReference>
<evidence type="ECO:0000256" key="8">
    <source>
        <dbReference type="ARBA" id="ARBA00022989"/>
    </source>
</evidence>
<feature type="transmembrane region" description="Helical" evidence="10">
    <location>
        <begin position="57"/>
        <end position="76"/>
    </location>
</feature>
<dbReference type="InterPro" id="IPR017871">
    <property type="entry name" value="ABC_transporter-like_CS"/>
</dbReference>
<dbReference type="InterPro" id="IPR039421">
    <property type="entry name" value="Type_1_exporter"/>
</dbReference>
<keyword evidence="14" id="KW-1185">Reference proteome</keyword>
<feature type="domain" description="ABC transmembrane type-1" evidence="12">
    <location>
        <begin position="18"/>
        <end position="299"/>
    </location>
</feature>
<accession>A0A7D7U4V1</accession>
<evidence type="ECO:0000256" key="7">
    <source>
        <dbReference type="ARBA" id="ARBA00022840"/>
    </source>
</evidence>
<comment type="similarity">
    <text evidence="2">Belongs to the ABC transporter superfamily.</text>
</comment>
<evidence type="ECO:0000256" key="2">
    <source>
        <dbReference type="ARBA" id="ARBA00005417"/>
    </source>
</evidence>
<feature type="transmembrane region" description="Helical" evidence="10">
    <location>
        <begin position="134"/>
        <end position="152"/>
    </location>
</feature>
<dbReference type="PANTHER" id="PTHR43394">
    <property type="entry name" value="ATP-DEPENDENT PERMEASE MDL1, MITOCHONDRIAL"/>
    <property type="match status" value="1"/>
</dbReference>
<organism evidence="13 14">
    <name type="scientific">Mycoplasma tullyi</name>
    <dbReference type="NCBI Taxonomy" id="1612150"/>
    <lineage>
        <taxon>Bacteria</taxon>
        <taxon>Bacillati</taxon>
        <taxon>Mycoplasmatota</taxon>
        <taxon>Mollicutes</taxon>
        <taxon>Mycoplasmataceae</taxon>
        <taxon>Mycoplasma</taxon>
    </lineage>
</organism>
<keyword evidence="6" id="KW-0547">Nucleotide-binding</keyword>
<dbReference type="InterPro" id="IPR003593">
    <property type="entry name" value="AAA+_ATPase"/>
</dbReference>
<evidence type="ECO:0000256" key="1">
    <source>
        <dbReference type="ARBA" id="ARBA00004651"/>
    </source>
</evidence>
<feature type="transmembrane region" description="Helical" evidence="10">
    <location>
        <begin position="236"/>
        <end position="258"/>
    </location>
</feature>
<name>A0A7D7U4V1_9MOLU</name>
<evidence type="ECO:0000259" key="11">
    <source>
        <dbReference type="PROSITE" id="PS50893"/>
    </source>
</evidence>
<keyword evidence="7 13" id="KW-0067">ATP-binding</keyword>
<dbReference type="KEGG" id="mtuy:H3143_00015"/>
<gene>
    <name evidence="13" type="ORF">H3143_00015</name>
</gene>
<evidence type="ECO:0000259" key="12">
    <source>
        <dbReference type="PROSITE" id="PS50929"/>
    </source>
</evidence>
<dbReference type="Proteomes" id="UP000514704">
    <property type="component" value="Chromosome"/>
</dbReference>
<dbReference type="SMART" id="SM00382">
    <property type="entry name" value="AAA"/>
    <property type="match status" value="1"/>
</dbReference>
<evidence type="ECO:0000256" key="3">
    <source>
        <dbReference type="ARBA" id="ARBA00022448"/>
    </source>
</evidence>
<dbReference type="FunFam" id="3.40.50.300:FF:000221">
    <property type="entry name" value="Multidrug ABC transporter ATP-binding protein"/>
    <property type="match status" value="1"/>
</dbReference>
<evidence type="ECO:0000256" key="10">
    <source>
        <dbReference type="SAM" id="Phobius"/>
    </source>
</evidence>
<dbReference type="Pfam" id="PF00664">
    <property type="entry name" value="ABC_membrane"/>
    <property type="match status" value="1"/>
</dbReference>
<evidence type="ECO:0000313" key="13">
    <source>
        <dbReference type="EMBL" id="QMT98532.1"/>
    </source>
</evidence>
<dbReference type="GO" id="GO:0015421">
    <property type="term" value="F:ABC-type oligopeptide transporter activity"/>
    <property type="evidence" value="ECO:0007669"/>
    <property type="project" value="TreeGrafter"/>
</dbReference>
<keyword evidence="3" id="KW-0813">Transport</keyword>
<dbReference type="InterPro" id="IPR011527">
    <property type="entry name" value="ABC1_TM_dom"/>
</dbReference>
<keyword evidence="4" id="KW-1003">Cell membrane</keyword>
<dbReference type="SUPFAM" id="SSF52540">
    <property type="entry name" value="P-loop containing nucleoside triphosphate hydrolases"/>
    <property type="match status" value="1"/>
</dbReference>
<evidence type="ECO:0000256" key="4">
    <source>
        <dbReference type="ARBA" id="ARBA00022475"/>
    </source>
</evidence>
<keyword evidence="8 10" id="KW-1133">Transmembrane helix</keyword>
<feature type="transmembrane region" description="Helical" evidence="10">
    <location>
        <begin position="12"/>
        <end position="37"/>
    </location>
</feature>
<dbReference type="Gene3D" id="3.40.50.300">
    <property type="entry name" value="P-loop containing nucleotide triphosphate hydrolases"/>
    <property type="match status" value="1"/>
</dbReference>
<dbReference type="Pfam" id="PF00005">
    <property type="entry name" value="ABC_tran"/>
    <property type="match status" value="1"/>
</dbReference>
<feature type="transmembrane region" description="Helical" evidence="10">
    <location>
        <begin position="158"/>
        <end position="178"/>
    </location>
</feature>
<dbReference type="InterPro" id="IPR027417">
    <property type="entry name" value="P-loop_NTPase"/>
</dbReference>
<dbReference type="SUPFAM" id="SSF90123">
    <property type="entry name" value="ABC transporter transmembrane region"/>
    <property type="match status" value="1"/>
</dbReference>
<dbReference type="PROSITE" id="PS50893">
    <property type="entry name" value="ABC_TRANSPORTER_2"/>
    <property type="match status" value="1"/>
</dbReference>
<dbReference type="PROSITE" id="PS00211">
    <property type="entry name" value="ABC_TRANSPORTER_1"/>
    <property type="match status" value="1"/>
</dbReference>
<proteinExistence type="inferred from homology"/>
<evidence type="ECO:0000256" key="9">
    <source>
        <dbReference type="ARBA" id="ARBA00023136"/>
    </source>
</evidence>
<evidence type="ECO:0000256" key="6">
    <source>
        <dbReference type="ARBA" id="ARBA00022741"/>
    </source>
</evidence>
<keyword evidence="5 10" id="KW-0812">Transmembrane</keyword>
<dbReference type="InterPro" id="IPR036640">
    <property type="entry name" value="ABC1_TM_sf"/>
</dbReference>
<keyword evidence="9 10" id="KW-0472">Membrane</keyword>
<dbReference type="Gene3D" id="1.20.1560.10">
    <property type="entry name" value="ABC transporter type 1, transmembrane domain"/>
    <property type="match status" value="1"/>
</dbReference>
<dbReference type="RefSeq" id="WP_182078812.1">
    <property type="nucleotide sequence ID" value="NZ_CP059674.1"/>
</dbReference>
<sequence>MFKILFFNTTKSFKLHIFIVPIFLIIESLTTVLVPYFISDLINFGIIGRDKNALTQYSLILLGVAAIGFTFGYLGGRSITIASVEFAKQLRVNIFERYQSFSVKNTDKFEKASVLTRMTTDINFIQQSIQSGRMAIRGMSVFLFALVLMFVTSWKLGVASVAIMPIIITGILLVYRFVIGNYKKLFKQYDQLNNLTKESIAAARVVKSYHQQDNEIQKFNRVAGFIYKNFTKIERITALISPIVLFCIYALAIAIAWIGTNNIVDGQLDIGSLASVFAYAFQMLINLLLLAVVYVTIITAKPSKDRIIEVLTEKIDIKDKKYAIDTVSNYEVEFKDVSFKYVDTNPHHNLDKINIKIKPGQTIGIIGPTGSGKTSIVNLLTRLYECNEGEVLLNNTQLSNYSLKALRDAIGIVPQKSILYSGTIKDNILMGGNYSDEEVEKAITQAQAAEFINKLPNKLDSVVEQNGTNFSGGQRQRICIARAMIRKPKILIFDDSTSALDTKTDALIQSSFNNDFKESSKILISQRVSSIKNADLIYVLNNGHIVASGNHEYLIENSELYREINQSQTEQ</sequence>
<dbReference type="GO" id="GO:0016887">
    <property type="term" value="F:ATP hydrolysis activity"/>
    <property type="evidence" value="ECO:0007669"/>
    <property type="project" value="InterPro"/>
</dbReference>
<feature type="domain" description="ABC transporter" evidence="11">
    <location>
        <begin position="332"/>
        <end position="567"/>
    </location>
</feature>
<dbReference type="PROSITE" id="PS50929">
    <property type="entry name" value="ABC_TM1F"/>
    <property type="match status" value="1"/>
</dbReference>
<dbReference type="CDD" id="cd18548">
    <property type="entry name" value="ABC_6TM_Tm287_like"/>
    <property type="match status" value="1"/>
</dbReference>
<protein>
    <submittedName>
        <fullName evidence="13">ABC transporter ATP-binding protein</fullName>
    </submittedName>
</protein>
<comment type="subcellular location">
    <subcellularLocation>
        <location evidence="1">Cell membrane</location>
        <topology evidence="1">Multi-pass membrane protein</topology>
    </subcellularLocation>
</comment>
<dbReference type="PANTHER" id="PTHR43394:SF1">
    <property type="entry name" value="ATP-BINDING CASSETTE SUB-FAMILY B MEMBER 10, MITOCHONDRIAL"/>
    <property type="match status" value="1"/>
</dbReference>
<dbReference type="InterPro" id="IPR003439">
    <property type="entry name" value="ABC_transporter-like_ATP-bd"/>
</dbReference>
<evidence type="ECO:0000256" key="5">
    <source>
        <dbReference type="ARBA" id="ARBA00022692"/>
    </source>
</evidence>
<dbReference type="GO" id="GO:0005524">
    <property type="term" value="F:ATP binding"/>
    <property type="evidence" value="ECO:0007669"/>
    <property type="project" value="UniProtKB-KW"/>
</dbReference>
<dbReference type="AlphaFoldDB" id="A0A7D7U4V1"/>
<reference evidence="13 14" key="1">
    <citation type="journal article" date="2017" name="Int. J. Syst. Evol. Microbiol.">
        <title>Mycoplasma tullyi sp. nov., isolated from penguins of the genus Spheniscus.</title>
        <authorList>
            <person name="Yavari C.A."/>
            <person name="Ramirez A.S."/>
            <person name="Nicholas R.A.J."/>
            <person name="Radford A.D."/>
            <person name="Darby A.C."/>
            <person name="Bradbury J.M."/>
        </authorList>
    </citation>
    <scope>NUCLEOTIDE SEQUENCE [LARGE SCALE GENOMIC DNA]</scope>
    <source>
        <strain evidence="13 14">56A97T</strain>
    </source>
</reference>